<dbReference type="InterPro" id="IPR002477">
    <property type="entry name" value="Peptidoglycan-bd-like"/>
</dbReference>
<dbReference type="GeneID" id="93338196"/>
<dbReference type="InterPro" id="IPR009045">
    <property type="entry name" value="Zn_M74/Hedgehog-like"/>
</dbReference>
<sequence length="229" mass="25435">MPKVYVYDSYDNKFFRYTLRENDPMPYSTDTTLRVREFRGSSKSNVLWTTTAAMEAWNLTRRTYGSGIPVGYAFKRIWEGGHGTTSQHYAGVAFDVGQRSTAANRRKIYNAAVRTGAWGYVEPLSMTPTWVHFDRRYGKPACRSTTAGYPTVRRGSRSTYVLILQDALNALGYSTNTLDGIFGHATENALKACQRRFGLTADGVCGCASWKKIAEATVGIGKTATVIDS</sequence>
<dbReference type="SUPFAM" id="SSF55166">
    <property type="entry name" value="Hedgehog/DD-peptidase"/>
    <property type="match status" value="1"/>
</dbReference>
<dbReference type="OrthoDB" id="9811296at2"/>
<dbReference type="SUPFAM" id="SSF47090">
    <property type="entry name" value="PGBD-like"/>
    <property type="match status" value="1"/>
</dbReference>
<dbReference type="STRING" id="745368.SAMN02745178_01739"/>
<dbReference type="Pfam" id="PF01471">
    <property type="entry name" value="PG_binding_1"/>
    <property type="match status" value="1"/>
</dbReference>
<evidence type="ECO:0000259" key="1">
    <source>
        <dbReference type="Pfam" id="PF01471"/>
    </source>
</evidence>
<dbReference type="Gene3D" id="1.10.101.10">
    <property type="entry name" value="PGBD-like superfamily/PGBD"/>
    <property type="match status" value="1"/>
</dbReference>
<gene>
    <name evidence="2" type="ORF">SAMN02745178_01739</name>
</gene>
<name>A0A1T4XCT7_9FIRM</name>
<feature type="domain" description="Peptidoglycan binding-like" evidence="1">
    <location>
        <begin position="161"/>
        <end position="212"/>
    </location>
</feature>
<organism evidence="2 3">
    <name type="scientific">Gemmiger formicilis</name>
    <dbReference type="NCBI Taxonomy" id="745368"/>
    <lineage>
        <taxon>Bacteria</taxon>
        <taxon>Bacillati</taxon>
        <taxon>Bacillota</taxon>
        <taxon>Clostridia</taxon>
        <taxon>Eubacteriales</taxon>
        <taxon>Gemmiger</taxon>
    </lineage>
</organism>
<proteinExistence type="predicted"/>
<dbReference type="InterPro" id="IPR036366">
    <property type="entry name" value="PGBDSf"/>
</dbReference>
<dbReference type="InterPro" id="IPR036365">
    <property type="entry name" value="PGBD-like_sf"/>
</dbReference>
<dbReference type="Proteomes" id="UP000190286">
    <property type="component" value="Unassembled WGS sequence"/>
</dbReference>
<dbReference type="AlphaFoldDB" id="A0A1T4XCT7"/>
<evidence type="ECO:0000313" key="3">
    <source>
        <dbReference type="Proteomes" id="UP000190286"/>
    </source>
</evidence>
<accession>A0A1T4XCT7</accession>
<keyword evidence="3" id="KW-1185">Reference proteome</keyword>
<reference evidence="2 3" key="1">
    <citation type="submission" date="2017-02" db="EMBL/GenBank/DDBJ databases">
        <authorList>
            <person name="Peterson S.W."/>
        </authorList>
    </citation>
    <scope>NUCLEOTIDE SEQUENCE [LARGE SCALE GENOMIC DNA]</scope>
    <source>
        <strain evidence="2 3">ATCC 27749</strain>
    </source>
</reference>
<protein>
    <submittedName>
        <fullName evidence="2">Putative peptidoglycan binding domain-containing protein</fullName>
    </submittedName>
</protein>
<dbReference type="EMBL" id="FUYF01000008">
    <property type="protein sequence ID" value="SKA87390.1"/>
    <property type="molecule type" value="Genomic_DNA"/>
</dbReference>
<evidence type="ECO:0000313" key="2">
    <source>
        <dbReference type="EMBL" id="SKA87390.1"/>
    </source>
</evidence>
<dbReference type="RefSeq" id="WP_078784653.1">
    <property type="nucleotide sequence ID" value="NZ_DAWADZ010000099.1"/>
</dbReference>